<dbReference type="PANTHER" id="PTHR42721:SF3">
    <property type="entry name" value="BETA-D-XYLOSIDASE 5-RELATED"/>
    <property type="match status" value="1"/>
</dbReference>
<dbReference type="InterPro" id="IPR001764">
    <property type="entry name" value="Glyco_hydro_3_N"/>
</dbReference>
<feature type="domain" description="PA14" evidence="5">
    <location>
        <begin position="464"/>
        <end position="611"/>
    </location>
</feature>
<dbReference type="InterPro" id="IPR036962">
    <property type="entry name" value="Glyco_hydro_3_N_sf"/>
</dbReference>
<dbReference type="SMART" id="SM01217">
    <property type="entry name" value="Fn3_like"/>
    <property type="match status" value="1"/>
</dbReference>
<dbReference type="SMART" id="SM00758">
    <property type="entry name" value="PA14"/>
    <property type="match status" value="1"/>
</dbReference>
<dbReference type="GO" id="GO:0009044">
    <property type="term" value="F:xylan 1,4-beta-xylosidase activity"/>
    <property type="evidence" value="ECO:0007669"/>
    <property type="project" value="InterPro"/>
</dbReference>
<keyword evidence="3" id="KW-0378">Hydrolase</keyword>
<reference evidence="6 7" key="1">
    <citation type="submission" date="2016-10" db="EMBL/GenBank/DDBJ databases">
        <authorList>
            <person name="de Groot N.N."/>
        </authorList>
    </citation>
    <scope>NUCLEOTIDE SEQUENCE [LARGE SCALE GENOMIC DNA]</scope>
    <source>
        <strain evidence="6 7">AB35.6</strain>
    </source>
</reference>
<organism evidence="6 7">
    <name type="scientific">Terriglobus roseus</name>
    <dbReference type="NCBI Taxonomy" id="392734"/>
    <lineage>
        <taxon>Bacteria</taxon>
        <taxon>Pseudomonadati</taxon>
        <taxon>Acidobacteriota</taxon>
        <taxon>Terriglobia</taxon>
        <taxon>Terriglobales</taxon>
        <taxon>Acidobacteriaceae</taxon>
        <taxon>Terriglobus</taxon>
    </lineage>
</organism>
<evidence type="ECO:0000256" key="3">
    <source>
        <dbReference type="ARBA" id="ARBA00022801"/>
    </source>
</evidence>
<dbReference type="PROSITE" id="PS51820">
    <property type="entry name" value="PA14"/>
    <property type="match status" value="1"/>
</dbReference>
<dbReference type="InterPro" id="IPR026891">
    <property type="entry name" value="Fn3-like"/>
</dbReference>
<dbReference type="Pfam" id="PF00933">
    <property type="entry name" value="Glyco_hydro_3"/>
    <property type="match status" value="1"/>
</dbReference>
<dbReference type="InterPro" id="IPR037524">
    <property type="entry name" value="PA14/GLEYA"/>
</dbReference>
<feature type="signal peptide" evidence="4">
    <location>
        <begin position="1"/>
        <end position="28"/>
    </location>
</feature>
<dbReference type="EMBL" id="FNSD01000001">
    <property type="protein sequence ID" value="SEB41757.1"/>
    <property type="molecule type" value="Genomic_DNA"/>
</dbReference>
<evidence type="ECO:0000259" key="5">
    <source>
        <dbReference type="PROSITE" id="PS51820"/>
    </source>
</evidence>
<dbReference type="GO" id="GO:0046556">
    <property type="term" value="F:alpha-L-arabinofuranosidase activity"/>
    <property type="evidence" value="ECO:0007669"/>
    <property type="project" value="TreeGrafter"/>
</dbReference>
<evidence type="ECO:0000256" key="2">
    <source>
        <dbReference type="ARBA" id="ARBA00022729"/>
    </source>
</evidence>
<dbReference type="AlphaFoldDB" id="A0A1H4J6B4"/>
<dbReference type="Pfam" id="PF01915">
    <property type="entry name" value="Glyco_hydro_3_C"/>
    <property type="match status" value="1"/>
</dbReference>
<sequence>MCFRQRFPNARLLLASIGLLIGSTLTQAQTPAVCFSEQSQEAIDRSIDALIAKMSIAERIAQLQDRAPAIPRLNVPAYNWWNEGLHGLARNGYATVFPQAIGLAATWDAPLLKQVGDTVSTEARAKFNAREEKDSPRYGGLTMWSPNVNIFRDPRWGRGQETYGEDPYLTATLATGFVQGLQGADPFYRKADATPKHFAAHSGPEEGRDSFNAVVSPHDLADTYLHAFHVLTGQANAAALMCSYNEINGTPSCASATNLQSMVRQDWGFKGYVVSDCDAVGDISAYHHYAPDKAHAAAAALNAGVDLDCGKTYAALQQSLEQHLVSEATLNLSLHRLFLSRVRLGMMDAPSCSPYGQIATSEIDSAAHRALALRSAEESIVLLKNDGTLPLHAATERIAVIGPTADTLKVLEANYHGTARNPVTPFDALRSSFAHVEYAQGSLLAEGVSAPVPRDALRLNPNEDAARGLHAEYFNAGMPGGAPVEEATVERVEYDIDRVALTPALTSKQYSARWTGFLLPPASGQYVLRVNVERCWDCKTHDSFALYIDDKLVLDNRGEKADPDRVSLNFADQKSHALRLEYRHTGEDEGVALEWEPPASALLEQAVKTASKADAIVAFVGLSPDLEGEALQVKLKGFNGGDRTSLDLPEAQRTLLRQLQQTGKPLIVVLTSGSAVASGDEVEKAKAMLEAWYPGEAGGEAIANILSGKSNPSGRLPITFYRSVSDLPLFADYSMAHRTYRYFDGPVLYPFGFGLSYSRFRYGAVRLTSSTASSTTQITALVKVSNTGRVAGGEVAELYLQPPQQRGAPRLALEGVQRVTLQPGEERELSFILTPQQMGTVNDSGQRNLNAGRYRIYIGGSQPSLKTRNAGRSFQVKRTEALTP</sequence>
<evidence type="ECO:0000256" key="1">
    <source>
        <dbReference type="ARBA" id="ARBA00005336"/>
    </source>
</evidence>
<evidence type="ECO:0000313" key="6">
    <source>
        <dbReference type="EMBL" id="SEB41757.1"/>
    </source>
</evidence>
<dbReference type="Gene3D" id="3.40.50.1700">
    <property type="entry name" value="Glycoside hydrolase family 3 C-terminal domain"/>
    <property type="match status" value="2"/>
</dbReference>
<dbReference type="Gene3D" id="2.60.40.10">
    <property type="entry name" value="Immunoglobulins"/>
    <property type="match status" value="1"/>
</dbReference>
<evidence type="ECO:0000313" key="7">
    <source>
        <dbReference type="Proteomes" id="UP000182409"/>
    </source>
</evidence>
<dbReference type="SUPFAM" id="SSF56988">
    <property type="entry name" value="Anthrax protective antigen"/>
    <property type="match status" value="1"/>
</dbReference>
<dbReference type="PANTHER" id="PTHR42721">
    <property type="entry name" value="SUGAR HYDROLASE-RELATED"/>
    <property type="match status" value="1"/>
</dbReference>
<dbReference type="SUPFAM" id="SSF51445">
    <property type="entry name" value="(Trans)glycosidases"/>
    <property type="match status" value="1"/>
</dbReference>
<protein>
    <submittedName>
        <fullName evidence="6">Beta-glucosidase</fullName>
    </submittedName>
</protein>
<gene>
    <name evidence="6" type="ORF">SAMN05443244_0394</name>
</gene>
<dbReference type="InterPro" id="IPR017853">
    <property type="entry name" value="GH"/>
</dbReference>
<dbReference type="GO" id="GO:0031222">
    <property type="term" value="P:arabinan catabolic process"/>
    <property type="evidence" value="ECO:0007669"/>
    <property type="project" value="TreeGrafter"/>
</dbReference>
<name>A0A1H4J6B4_9BACT</name>
<dbReference type="InterPro" id="IPR011658">
    <property type="entry name" value="PA14_dom"/>
</dbReference>
<dbReference type="OrthoDB" id="9805821at2"/>
<dbReference type="Proteomes" id="UP000182409">
    <property type="component" value="Unassembled WGS sequence"/>
</dbReference>
<dbReference type="PRINTS" id="PR00133">
    <property type="entry name" value="GLHYDRLASE3"/>
</dbReference>
<keyword evidence="2 4" id="KW-0732">Signal</keyword>
<dbReference type="GO" id="GO:0045493">
    <property type="term" value="P:xylan catabolic process"/>
    <property type="evidence" value="ECO:0007669"/>
    <property type="project" value="InterPro"/>
</dbReference>
<dbReference type="Pfam" id="PF07691">
    <property type="entry name" value="PA14"/>
    <property type="match status" value="1"/>
</dbReference>
<dbReference type="InterPro" id="IPR044993">
    <property type="entry name" value="BXL"/>
</dbReference>
<dbReference type="InterPro" id="IPR013783">
    <property type="entry name" value="Ig-like_fold"/>
</dbReference>
<dbReference type="InterPro" id="IPR036881">
    <property type="entry name" value="Glyco_hydro_3_C_sf"/>
</dbReference>
<proteinExistence type="inferred from homology"/>
<dbReference type="Gene3D" id="3.20.20.300">
    <property type="entry name" value="Glycoside hydrolase, family 3, N-terminal domain"/>
    <property type="match status" value="1"/>
</dbReference>
<dbReference type="Pfam" id="PF14310">
    <property type="entry name" value="Fn3-like"/>
    <property type="match status" value="1"/>
</dbReference>
<dbReference type="SUPFAM" id="SSF52279">
    <property type="entry name" value="Beta-D-glucan exohydrolase, C-terminal domain"/>
    <property type="match status" value="1"/>
</dbReference>
<evidence type="ECO:0000256" key="4">
    <source>
        <dbReference type="SAM" id="SignalP"/>
    </source>
</evidence>
<comment type="similarity">
    <text evidence="1">Belongs to the glycosyl hydrolase 3 family.</text>
</comment>
<dbReference type="InterPro" id="IPR002772">
    <property type="entry name" value="Glyco_hydro_3_C"/>
</dbReference>
<feature type="chain" id="PRO_5010370901" evidence="4">
    <location>
        <begin position="29"/>
        <end position="884"/>
    </location>
</feature>
<accession>A0A1H4J6B4</accession>